<feature type="transmembrane region" description="Helical" evidence="2">
    <location>
        <begin position="492"/>
        <end position="515"/>
    </location>
</feature>
<feature type="transmembrane region" description="Helical" evidence="2">
    <location>
        <begin position="683"/>
        <end position="705"/>
    </location>
</feature>
<protein>
    <recommendedName>
        <fullName evidence="3">DUF3533 domain-containing protein</fullName>
    </recommendedName>
</protein>
<feature type="transmembrane region" description="Helical" evidence="2">
    <location>
        <begin position="791"/>
        <end position="811"/>
    </location>
</feature>
<reference evidence="4 5" key="1">
    <citation type="journal article" date="2018" name="Evol. Lett.">
        <title>Horizontal gene cluster transfer increased hallucinogenic mushroom diversity.</title>
        <authorList>
            <person name="Reynolds H.T."/>
            <person name="Vijayakumar V."/>
            <person name="Gluck-Thaler E."/>
            <person name="Korotkin H.B."/>
            <person name="Matheny P.B."/>
            <person name="Slot J.C."/>
        </authorList>
    </citation>
    <scope>NUCLEOTIDE SEQUENCE [LARGE SCALE GENOMIC DNA]</scope>
    <source>
        <strain evidence="4 5">SRW20</strain>
    </source>
</reference>
<feature type="transmembrane region" description="Helical" evidence="2">
    <location>
        <begin position="758"/>
        <end position="779"/>
    </location>
</feature>
<feature type="transmembrane region" description="Helical" evidence="2">
    <location>
        <begin position="284"/>
        <end position="305"/>
    </location>
</feature>
<feature type="transmembrane region" description="Helical" evidence="2">
    <location>
        <begin position="240"/>
        <end position="264"/>
    </location>
</feature>
<evidence type="ECO:0000256" key="2">
    <source>
        <dbReference type="SAM" id="Phobius"/>
    </source>
</evidence>
<dbReference type="GO" id="GO:0016020">
    <property type="term" value="C:membrane"/>
    <property type="evidence" value="ECO:0007669"/>
    <property type="project" value="TreeGrafter"/>
</dbReference>
<dbReference type="InParanoid" id="A0A409YIJ7"/>
<dbReference type="PANTHER" id="PTHR34814">
    <property type="entry name" value="NITROSOGUANIDINE RESISTANCE PROTEIN SNG1"/>
    <property type="match status" value="1"/>
</dbReference>
<dbReference type="OrthoDB" id="2140105at2759"/>
<evidence type="ECO:0000259" key="3">
    <source>
        <dbReference type="Pfam" id="PF12051"/>
    </source>
</evidence>
<dbReference type="Pfam" id="PF12051">
    <property type="entry name" value="DUF3533"/>
    <property type="match status" value="2"/>
</dbReference>
<keyword evidence="2" id="KW-0472">Membrane</keyword>
<keyword evidence="2" id="KW-1133">Transmembrane helix</keyword>
<dbReference type="InterPro" id="IPR053001">
    <property type="entry name" value="MNNG_permease-like"/>
</dbReference>
<feature type="transmembrane region" description="Helical" evidence="2">
    <location>
        <begin position="317"/>
        <end position="340"/>
    </location>
</feature>
<evidence type="ECO:0000256" key="1">
    <source>
        <dbReference type="SAM" id="MobiDB-lite"/>
    </source>
</evidence>
<feature type="transmembrane region" description="Helical" evidence="2">
    <location>
        <begin position="725"/>
        <end position="746"/>
    </location>
</feature>
<organism evidence="4 5">
    <name type="scientific">Gymnopilus dilepis</name>
    <dbReference type="NCBI Taxonomy" id="231916"/>
    <lineage>
        <taxon>Eukaryota</taxon>
        <taxon>Fungi</taxon>
        <taxon>Dikarya</taxon>
        <taxon>Basidiomycota</taxon>
        <taxon>Agaricomycotina</taxon>
        <taxon>Agaricomycetes</taxon>
        <taxon>Agaricomycetidae</taxon>
        <taxon>Agaricales</taxon>
        <taxon>Agaricineae</taxon>
        <taxon>Hymenogastraceae</taxon>
        <taxon>Gymnopilus</taxon>
    </lineage>
</organism>
<keyword evidence="5" id="KW-1185">Reference proteome</keyword>
<feature type="transmembrane region" description="Helical" evidence="2">
    <location>
        <begin position="844"/>
        <end position="865"/>
    </location>
</feature>
<feature type="domain" description="DUF3533" evidence="3">
    <location>
        <begin position="50"/>
        <end position="402"/>
    </location>
</feature>
<accession>A0A409YIJ7</accession>
<keyword evidence="2" id="KW-0812">Transmembrane</keyword>
<name>A0A409YIJ7_9AGAR</name>
<dbReference type="STRING" id="231916.A0A409YIJ7"/>
<comment type="caution">
    <text evidence="4">The sequence shown here is derived from an EMBL/GenBank/DDBJ whole genome shotgun (WGS) entry which is preliminary data.</text>
</comment>
<dbReference type="PANTHER" id="PTHR34814:SF1">
    <property type="entry name" value="NITROSOGUANIDINE RESISTANCE PROTEIN SNG1"/>
    <property type="match status" value="1"/>
</dbReference>
<dbReference type="InterPro" id="IPR022703">
    <property type="entry name" value="DUF3533"/>
</dbReference>
<dbReference type="AlphaFoldDB" id="A0A409YIJ7"/>
<feature type="compositionally biased region" description="Basic and acidic residues" evidence="1">
    <location>
        <begin position="435"/>
        <end position="447"/>
    </location>
</feature>
<dbReference type="Proteomes" id="UP000284706">
    <property type="component" value="Unassembled WGS sequence"/>
</dbReference>
<sequence length="894" mass="98284">MPDRRSSISSSSHANFAVKDTKTTHGFSDTSKQGSIARKTYLKIYAGGTFAVVILIFAVFSIFWGALWKIPARNLEGWVIDFDGDFIGKDIAEALTLPNSLSAVTWTVISPSQFPHGPSDVAAALLDEQTWAAITINAGSTSRLMSSLASPNSSYDGSEAITVFGVEARNENALYFPATSRDLIWPSAQASLDAISGMVAIQVAKSAANATNLAMVLSTSPQSITAPVSYQLQNLRPFNIPVATAVTFVGLIYQLILSFFIVMVGLSAREASGYDRNLHTRSLIVLRLISSFAAYFFISLFYALLSVAFQLPMDHRFGHAGFVLFWMLNYAGMLACGLALESMITLLTARGVPFFMLAWIITNVSVCVFPLEVMPKIFNYGHAAPFYNVSRAMRTIIFGTKNRASSSGTLVWNSNRLDSNFLHHPAHLPVVDESLHEDRESNTEGKEGSTAVSITQLRPEQNDADSAPNLFNRRFWQSGHEMTVARATYFKILIPGLILVGLTILAIFSIFWGALWKVPAHPFPGWLVDLDGGEIGQFVTESLTSAPASMVSWQTLPPNRFSKGAIDVAEEIKNDGAWVAIVINEGASTRLKASISDPNLSYVGADAITAYAAEARNENAYDILLQPYLQSTLDAIQLKAAIHFASKIPTSANLSAVLNISPETIINPVSYRIVNLIPFSQPVAIAAVFVGLIFVLIMSFFCVLIANGAREASRLNKLLSVKSLILLRLTSSFVAYFFLSLIYSLLNLAFQLDLSHTYGHAGFVVFWIFNWVYMTAVGLALESLVTILRQFIPFFLITWIVVNVSVTFFPVELLPKIFHYGYAMPFYNLSNAVRHLVFGTKNHLGLNFGVLLSWVAVSCITLTLFQYHVRRQDVKILQAHTHTAPKEGLEKTKS</sequence>
<gene>
    <name evidence="4" type="ORF">CVT26_009600</name>
</gene>
<proteinExistence type="predicted"/>
<evidence type="ECO:0000313" key="5">
    <source>
        <dbReference type="Proteomes" id="UP000284706"/>
    </source>
</evidence>
<dbReference type="EMBL" id="NHYE01000816">
    <property type="protein sequence ID" value="PPR02814.1"/>
    <property type="molecule type" value="Genomic_DNA"/>
</dbReference>
<feature type="transmembrane region" description="Helical" evidence="2">
    <location>
        <begin position="44"/>
        <end position="67"/>
    </location>
</feature>
<feature type="domain" description="DUF3533" evidence="3">
    <location>
        <begin position="497"/>
        <end position="859"/>
    </location>
</feature>
<feature type="region of interest" description="Disordered" evidence="1">
    <location>
        <begin position="435"/>
        <end position="458"/>
    </location>
</feature>
<evidence type="ECO:0000313" key="4">
    <source>
        <dbReference type="EMBL" id="PPR02814.1"/>
    </source>
</evidence>